<organism evidence="1 2">
    <name type="scientific">Carnegiea gigantea</name>
    <dbReference type="NCBI Taxonomy" id="171969"/>
    <lineage>
        <taxon>Eukaryota</taxon>
        <taxon>Viridiplantae</taxon>
        <taxon>Streptophyta</taxon>
        <taxon>Embryophyta</taxon>
        <taxon>Tracheophyta</taxon>
        <taxon>Spermatophyta</taxon>
        <taxon>Magnoliopsida</taxon>
        <taxon>eudicotyledons</taxon>
        <taxon>Gunneridae</taxon>
        <taxon>Pentapetalae</taxon>
        <taxon>Caryophyllales</taxon>
        <taxon>Cactineae</taxon>
        <taxon>Cactaceae</taxon>
        <taxon>Cactoideae</taxon>
        <taxon>Echinocereeae</taxon>
        <taxon>Carnegiea</taxon>
    </lineage>
</organism>
<gene>
    <name evidence="1" type="ORF">Cgig2_016256</name>
</gene>
<dbReference type="AlphaFoldDB" id="A0A9Q1KFV2"/>
<keyword evidence="2" id="KW-1185">Reference proteome</keyword>
<comment type="caution">
    <text evidence="1">The sequence shown here is derived from an EMBL/GenBank/DDBJ whole genome shotgun (WGS) entry which is preliminary data.</text>
</comment>
<name>A0A9Q1KFV2_9CARY</name>
<sequence>MINFLIIDRSSDDVKLPEPSTRKNSRCTLWGYLLSLSVISDVHRSHGELCFPNPNSSEPISNRAEFSNKNHSYCYLIVSIFSAFLSFASLNDALQPPALLVRSTRCSLTFIVNPQETCTTYGIGFDSFSDDYKIISFLTIPGMVSDLNSLN</sequence>
<accession>A0A9Q1KFV2</accession>
<evidence type="ECO:0000313" key="2">
    <source>
        <dbReference type="Proteomes" id="UP001153076"/>
    </source>
</evidence>
<dbReference type="Proteomes" id="UP001153076">
    <property type="component" value="Unassembled WGS sequence"/>
</dbReference>
<dbReference type="EMBL" id="JAKOGI010000133">
    <property type="protein sequence ID" value="KAJ8442790.1"/>
    <property type="molecule type" value="Genomic_DNA"/>
</dbReference>
<protein>
    <submittedName>
        <fullName evidence="1">Uncharacterized protein</fullName>
    </submittedName>
</protein>
<evidence type="ECO:0000313" key="1">
    <source>
        <dbReference type="EMBL" id="KAJ8442790.1"/>
    </source>
</evidence>
<reference evidence="1" key="1">
    <citation type="submission" date="2022-04" db="EMBL/GenBank/DDBJ databases">
        <title>Carnegiea gigantea Genome sequencing and assembly v2.</title>
        <authorList>
            <person name="Copetti D."/>
            <person name="Sanderson M.J."/>
            <person name="Burquez A."/>
            <person name="Wojciechowski M.F."/>
        </authorList>
    </citation>
    <scope>NUCLEOTIDE SEQUENCE</scope>
    <source>
        <strain evidence="1">SGP5-SGP5p</strain>
        <tissue evidence="1">Aerial part</tissue>
    </source>
</reference>
<proteinExistence type="predicted"/>